<reference evidence="1 2" key="1">
    <citation type="submission" date="2019-02" db="EMBL/GenBank/DDBJ databases">
        <title>Deep-cultivation of Planctomycetes and their phenomic and genomic characterization uncovers novel biology.</title>
        <authorList>
            <person name="Wiegand S."/>
            <person name="Jogler M."/>
            <person name="Boedeker C."/>
            <person name="Pinto D."/>
            <person name="Vollmers J."/>
            <person name="Rivas-Marin E."/>
            <person name="Kohn T."/>
            <person name="Peeters S.H."/>
            <person name="Heuer A."/>
            <person name="Rast P."/>
            <person name="Oberbeckmann S."/>
            <person name="Bunk B."/>
            <person name="Jeske O."/>
            <person name="Meyerdierks A."/>
            <person name="Storesund J.E."/>
            <person name="Kallscheuer N."/>
            <person name="Luecker S."/>
            <person name="Lage O.M."/>
            <person name="Pohl T."/>
            <person name="Merkel B.J."/>
            <person name="Hornburger P."/>
            <person name="Mueller R.-W."/>
            <person name="Bruemmer F."/>
            <person name="Labrenz M."/>
            <person name="Spormann A.M."/>
            <person name="Op Den Camp H."/>
            <person name="Overmann J."/>
            <person name="Amann R."/>
            <person name="Jetten M.S.M."/>
            <person name="Mascher T."/>
            <person name="Medema M.H."/>
            <person name="Devos D.P."/>
            <person name="Kaster A.-K."/>
            <person name="Ovreas L."/>
            <person name="Rohde M."/>
            <person name="Galperin M.Y."/>
            <person name="Jogler C."/>
        </authorList>
    </citation>
    <scope>NUCLEOTIDE SEQUENCE [LARGE SCALE GENOMIC DNA]</scope>
    <source>
        <strain evidence="1 2">Pla52o</strain>
    </source>
</reference>
<comment type="caution">
    <text evidence="1">The sequence shown here is derived from an EMBL/GenBank/DDBJ whole genome shotgun (WGS) entry which is preliminary data.</text>
</comment>
<accession>A0A5C6CK77</accession>
<proteinExistence type="predicted"/>
<sequence length="64" mass="6981">MVRILLIWQLQFCEIPAMRVVTPRGDAILPKRKSAVGGEGGVLLFSSPLPQSPSVKADLRPALR</sequence>
<dbReference type="AlphaFoldDB" id="A0A5C6CK77"/>
<keyword evidence="2" id="KW-1185">Reference proteome</keyword>
<gene>
    <name evidence="1" type="ORF">Pla52o_15710</name>
</gene>
<evidence type="ECO:0000313" key="1">
    <source>
        <dbReference type="EMBL" id="TWU25273.1"/>
    </source>
</evidence>
<dbReference type="Proteomes" id="UP000316304">
    <property type="component" value="Unassembled WGS sequence"/>
</dbReference>
<organism evidence="1 2">
    <name type="scientific">Novipirellula galeiformis</name>
    <dbReference type="NCBI Taxonomy" id="2528004"/>
    <lineage>
        <taxon>Bacteria</taxon>
        <taxon>Pseudomonadati</taxon>
        <taxon>Planctomycetota</taxon>
        <taxon>Planctomycetia</taxon>
        <taxon>Pirellulales</taxon>
        <taxon>Pirellulaceae</taxon>
        <taxon>Novipirellula</taxon>
    </lineage>
</organism>
<protein>
    <submittedName>
        <fullName evidence="1">Uncharacterized protein</fullName>
    </submittedName>
</protein>
<dbReference type="EMBL" id="SJPT01000002">
    <property type="protein sequence ID" value="TWU25273.1"/>
    <property type="molecule type" value="Genomic_DNA"/>
</dbReference>
<name>A0A5C6CK77_9BACT</name>
<evidence type="ECO:0000313" key="2">
    <source>
        <dbReference type="Proteomes" id="UP000316304"/>
    </source>
</evidence>